<dbReference type="Proteomes" id="UP000304900">
    <property type="component" value="Unassembled WGS sequence"/>
</dbReference>
<dbReference type="InterPro" id="IPR027417">
    <property type="entry name" value="P-loop_NTPase"/>
</dbReference>
<dbReference type="OrthoDB" id="8910972at2"/>
<sequence length="1265" mass="143475">MNLLHISGDDIALLEDNDFRDLIGLLCEADLRCYRLSTRNVLWGGHQDAKDGGLDVVVRANGILTNNEFLTNSVTSFQVKVPDMPPAEIIKEMMPGGKLRDEITNLAVDKGAYIIVSAKGSTSLTALKVRLAAMRKSIADLPIEVDFLDRVRVASWVRKHLFLVLWVRNKIGRPLNGWQPFGNWAYGNAETKYFLDENIRLIDRANPNQQGLSAEAGIDKLRSILHVPGSCIRLTGLSGVGKTKLVQTLFDVTVGNNALNPADAIYTDFSDYVLPDPKAMAEQINLLKARTILIIDNCSSALHNELVKVCHTPESSISLITIEYDVREDEPEDTNVFLLEPANDELITKLILSRFSNINQVDAGTISKFSGGNARIAMVLAKTIRVGETIRGLTDENLFNRLFYQRSEVDADLLLSAQILSLVYSFEGEDVDSDHSELKILSSLLSNNVDQLYRHIQELHRRDLIQSRGVWRAVLPHAIANRLAQRGLEIIPKNKLFTTMFQPGMKRLTISFTRRLSYLHDSIPAQDIVLRLLAEDGLLGDILSFDDLKMSMFENIASVLPEQALEVIEKSGEKLIEKFGLRKDMYHDRLVRLLRLIAYDPNLFTRSTFLMVSLSMSVNVSDKRNASYDLLKSLFPIKLSGTWAEIDARLFVIKNLWESGLEQKQEVSLLLLSACLETMRFGSVSSFSFGSRSRNYGYFPKSDNDIVDWFTKTIQLGTEFALSPFGKAENAKTLLADKLRGLWGQRLLQDVVEQTCLNIMSKIGYWREGWLAVGKTIMFNKMKGDSEDWERLESLHAKMKYGNLVEKVRTYLSIHPAERTISELEGNDSSALDFFETVVELGERLANDDPAFAILLPELVSGSSFSVFHLGRGLFNGSKEKEIIWQKLEEQFCFTNQEYRNVDILQGWLRSANEYDTNLLEEKLDYILASKHLNRYFVKLQCAVPIKKSGYLRVCQSLQEHFVDVNDYDQITWMLDFSSVSYNDLAELLVKIAGREGGGIVALEILHRHLRGSEPPLDESIKRVLISAARGILAQLEWENSKYSQNSFDYNLSQIVADCLNGEEASAVAENFVTNLIFALKQEHIYMHDFNYTVKEIINSQPAVVLDIFLLNVANFDWVQQKTDGFGFYEDRSILESFDDGELILWCDQEPSNRCELVLKIISFFYLDKFEKVAFRHFFWYLIENIVDVSKVFAAVESQIEPMSYSGNLADILEVRLSLFAQLCKSTNQAVSVWATGICSRLQAKILVERKRDLSNRRVFNGSFE</sequence>
<dbReference type="RefSeq" id="WP_137344279.1">
    <property type="nucleotide sequence ID" value="NZ_SZVO01000026.1"/>
</dbReference>
<accession>A0A4U6CQS8</accession>
<comment type="caution">
    <text evidence="1">The sequence shown here is derived from an EMBL/GenBank/DDBJ whole genome shotgun (WGS) entry which is preliminary data.</text>
</comment>
<evidence type="ECO:0000313" key="1">
    <source>
        <dbReference type="EMBL" id="TKT86005.1"/>
    </source>
</evidence>
<protein>
    <submittedName>
        <fullName evidence="1">Uncharacterized protein</fullName>
    </submittedName>
</protein>
<gene>
    <name evidence="1" type="ORF">FDK13_32930</name>
</gene>
<organism evidence="1 2">
    <name type="scientific">Dyadobacter frigoris</name>
    <dbReference type="NCBI Taxonomy" id="2576211"/>
    <lineage>
        <taxon>Bacteria</taxon>
        <taxon>Pseudomonadati</taxon>
        <taxon>Bacteroidota</taxon>
        <taxon>Cytophagia</taxon>
        <taxon>Cytophagales</taxon>
        <taxon>Spirosomataceae</taxon>
        <taxon>Dyadobacter</taxon>
    </lineage>
</organism>
<dbReference type="AlphaFoldDB" id="A0A4U6CQS8"/>
<name>A0A4U6CQS8_9BACT</name>
<evidence type="ECO:0000313" key="2">
    <source>
        <dbReference type="Proteomes" id="UP000304900"/>
    </source>
</evidence>
<dbReference type="EMBL" id="SZVO01000026">
    <property type="protein sequence ID" value="TKT86005.1"/>
    <property type="molecule type" value="Genomic_DNA"/>
</dbReference>
<keyword evidence="2" id="KW-1185">Reference proteome</keyword>
<reference evidence="1 2" key="1">
    <citation type="submission" date="2019-05" db="EMBL/GenBank/DDBJ databases">
        <title>Dyadobacter AR-3-8 sp. nov., isolated from arctic soil.</title>
        <authorList>
            <person name="Chaudhary D.K."/>
        </authorList>
    </citation>
    <scope>NUCLEOTIDE SEQUENCE [LARGE SCALE GENOMIC DNA]</scope>
    <source>
        <strain evidence="1 2">AR-3-8</strain>
    </source>
</reference>
<proteinExistence type="predicted"/>
<dbReference type="SUPFAM" id="SSF52540">
    <property type="entry name" value="P-loop containing nucleoside triphosphate hydrolases"/>
    <property type="match status" value="1"/>
</dbReference>